<dbReference type="SUPFAM" id="SSF47090">
    <property type="entry name" value="PGBD-like"/>
    <property type="match status" value="2"/>
</dbReference>
<dbReference type="Proteomes" id="UP000245720">
    <property type="component" value="Unassembled WGS sequence"/>
</dbReference>
<dbReference type="InterPro" id="IPR002477">
    <property type="entry name" value="Peptidoglycan-bd-like"/>
</dbReference>
<dbReference type="RefSeq" id="WP_109725898.1">
    <property type="nucleotide sequence ID" value="NZ_CAMOTJ010000048.1"/>
</dbReference>
<evidence type="ECO:0000313" key="2">
    <source>
        <dbReference type="EMBL" id="PWJ14126.1"/>
    </source>
</evidence>
<protein>
    <submittedName>
        <fullName evidence="2">Peptidoglycan hydrolase-like protein with peptidoglycan-binding domain</fullName>
    </submittedName>
</protein>
<dbReference type="AlphaFoldDB" id="A0A315Y1G4"/>
<name>A0A315Y1G4_RUMFL</name>
<evidence type="ECO:0000259" key="1">
    <source>
        <dbReference type="Pfam" id="PF01471"/>
    </source>
</evidence>
<sequence length="168" mass="18848">MPYTDDQRKEHIRELQKMLCGIAVLGKKIPQVLPSGVYDSDTRQAVEAFQQEYGLPVTGDTDSDTWNMIAEVYRELTEGEPAAYHAFPSKSYTLSVGDSGELVYIIQAMLWRAAAWYDNMPRIAVSGEFGEETAEAVRVFRSCCGLPDSGCVDCTTWNMLVRFLETKT</sequence>
<dbReference type="Pfam" id="PF01471">
    <property type="entry name" value="PG_binding_1"/>
    <property type="match status" value="2"/>
</dbReference>
<dbReference type="Gene3D" id="1.10.101.10">
    <property type="entry name" value="PGBD-like superfamily/PGBD"/>
    <property type="match status" value="2"/>
</dbReference>
<comment type="caution">
    <text evidence="2">The sequence shown here is derived from an EMBL/GenBank/DDBJ whole genome shotgun (WGS) entry which is preliminary data.</text>
</comment>
<feature type="domain" description="Peptidoglycan binding-like" evidence="1">
    <location>
        <begin position="10"/>
        <end position="68"/>
    </location>
</feature>
<accession>A0A315Y1G4</accession>
<dbReference type="InterPro" id="IPR036365">
    <property type="entry name" value="PGBD-like_sf"/>
</dbReference>
<organism evidence="2 3">
    <name type="scientific">Ruminococcus flavefaciens</name>
    <dbReference type="NCBI Taxonomy" id="1265"/>
    <lineage>
        <taxon>Bacteria</taxon>
        <taxon>Bacillati</taxon>
        <taxon>Bacillota</taxon>
        <taxon>Clostridia</taxon>
        <taxon>Eubacteriales</taxon>
        <taxon>Oscillospiraceae</taxon>
        <taxon>Ruminococcus</taxon>
    </lineage>
</organism>
<feature type="domain" description="Peptidoglycan binding-like" evidence="1">
    <location>
        <begin position="99"/>
        <end position="160"/>
    </location>
</feature>
<keyword evidence="2" id="KW-0378">Hydrolase</keyword>
<evidence type="ECO:0000313" key="3">
    <source>
        <dbReference type="Proteomes" id="UP000245720"/>
    </source>
</evidence>
<gene>
    <name evidence="2" type="ORF">IE37_01059</name>
</gene>
<dbReference type="GO" id="GO:0016787">
    <property type="term" value="F:hydrolase activity"/>
    <property type="evidence" value="ECO:0007669"/>
    <property type="project" value="UniProtKB-KW"/>
</dbReference>
<reference evidence="2 3" key="1">
    <citation type="submission" date="2018-05" db="EMBL/GenBank/DDBJ databases">
        <title>The Hungate 1000. A catalogue of reference genomes from the rumen microbiome.</title>
        <authorList>
            <person name="Kelly W."/>
        </authorList>
    </citation>
    <scope>NUCLEOTIDE SEQUENCE [LARGE SCALE GENOMIC DNA]</scope>
    <source>
        <strain evidence="2 3">SAb67</strain>
    </source>
</reference>
<dbReference type="EMBL" id="QGDI01000003">
    <property type="protein sequence ID" value="PWJ14126.1"/>
    <property type="molecule type" value="Genomic_DNA"/>
</dbReference>
<proteinExistence type="predicted"/>
<dbReference type="InterPro" id="IPR036366">
    <property type="entry name" value="PGBDSf"/>
</dbReference>
<dbReference type="OrthoDB" id="1859318at2"/>